<accession>A0A397T8R7</accession>
<dbReference type="OrthoDB" id="2130967at2759"/>
<keyword evidence="2" id="KW-1185">Reference proteome</keyword>
<dbReference type="AlphaFoldDB" id="A0A397T8R7"/>
<dbReference type="Proteomes" id="UP000265703">
    <property type="component" value="Unassembled WGS sequence"/>
</dbReference>
<organism evidence="1 2">
    <name type="scientific">Glomus cerebriforme</name>
    <dbReference type="NCBI Taxonomy" id="658196"/>
    <lineage>
        <taxon>Eukaryota</taxon>
        <taxon>Fungi</taxon>
        <taxon>Fungi incertae sedis</taxon>
        <taxon>Mucoromycota</taxon>
        <taxon>Glomeromycotina</taxon>
        <taxon>Glomeromycetes</taxon>
        <taxon>Glomerales</taxon>
        <taxon>Glomeraceae</taxon>
        <taxon>Glomus</taxon>
    </lineage>
</organism>
<comment type="caution">
    <text evidence="1">The sequence shown here is derived from an EMBL/GenBank/DDBJ whole genome shotgun (WGS) entry which is preliminary data.</text>
</comment>
<evidence type="ECO:0000313" key="1">
    <source>
        <dbReference type="EMBL" id="RIA91451.1"/>
    </source>
</evidence>
<name>A0A397T8R7_9GLOM</name>
<evidence type="ECO:0000313" key="2">
    <source>
        <dbReference type="Proteomes" id="UP000265703"/>
    </source>
</evidence>
<gene>
    <name evidence="1" type="ORF">C1645_875432</name>
</gene>
<protein>
    <submittedName>
        <fullName evidence="1">Uncharacterized protein</fullName>
    </submittedName>
</protein>
<sequence>MMAGLNEMGLRGSFSYFNNKIYVMVIDNNTELRIESLAGGTSRLYFEDMNGNEVAAPNGFVIADDQGIPVQGFIGIGGTPSFFLTWITSYTLSINGRRFASLTTQKQQAVELNVAHQHYVDE</sequence>
<proteinExistence type="predicted"/>
<reference evidence="1 2" key="1">
    <citation type="submission" date="2018-06" db="EMBL/GenBank/DDBJ databases">
        <title>Comparative genomics reveals the genomic features of Rhizophagus irregularis, R. cerebriforme, R. diaphanum and Gigaspora rosea, and their symbiotic lifestyle signature.</title>
        <authorList>
            <person name="Morin E."/>
            <person name="San Clemente H."/>
            <person name="Chen E.C.H."/>
            <person name="De La Providencia I."/>
            <person name="Hainaut M."/>
            <person name="Kuo A."/>
            <person name="Kohler A."/>
            <person name="Murat C."/>
            <person name="Tang N."/>
            <person name="Roy S."/>
            <person name="Loubradou J."/>
            <person name="Henrissat B."/>
            <person name="Grigoriev I.V."/>
            <person name="Corradi N."/>
            <person name="Roux C."/>
            <person name="Martin F.M."/>
        </authorList>
    </citation>
    <scope>NUCLEOTIDE SEQUENCE [LARGE SCALE GENOMIC DNA]</scope>
    <source>
        <strain evidence="1 2">DAOM 227022</strain>
    </source>
</reference>
<dbReference type="EMBL" id="QKYT01000152">
    <property type="protein sequence ID" value="RIA91451.1"/>
    <property type="molecule type" value="Genomic_DNA"/>
</dbReference>